<gene>
    <name evidence="1" type="ORF">SAMN05443377_10331</name>
</gene>
<dbReference type="PANTHER" id="PTHR35309:SF4">
    <property type="entry name" value="TOCOPHEROL CYCLASE"/>
    <property type="match status" value="1"/>
</dbReference>
<sequence length="358" mass="38074">MTSSRARSAGRFDLGYRALGADLPFGHPERAHGVAMEGYYWRITDPVSRRVVIALIGVQTDRTGCWALAGVGDSAGFWRQAILPEAHADPTGLGVRAAGQGITFWGSEGRLVVDLGADARIDVQLSALSRWPSGRPFGGSSWFQVIPGLNQYWHPWLLGGRVAGSLVVGDHRTRCDAALVYGEKNWGRAGFPDSWWWGQAQGFRQPDACVAFAGGQVVAGPARTEVTGLVVRLPGGRVLRWGNPVSSAVKARVSDEEWVLEGRRAGWSVSVRGHAPLNDALVLPVPLVAGPPGTDGPSGSRRAVPGAIEQLAGELSVRVRRHGRVVWQGRSQLAGLEHGGLERAGALATTRARSSGVG</sequence>
<name>A0A1H9QCB0_9ACTN</name>
<dbReference type="Proteomes" id="UP000198815">
    <property type="component" value="Unassembled WGS sequence"/>
</dbReference>
<organism evidence="1 2">
    <name type="scientific">Propionibacterium cyclohexanicum</name>
    <dbReference type="NCBI Taxonomy" id="64702"/>
    <lineage>
        <taxon>Bacteria</taxon>
        <taxon>Bacillati</taxon>
        <taxon>Actinomycetota</taxon>
        <taxon>Actinomycetes</taxon>
        <taxon>Propionibacteriales</taxon>
        <taxon>Propionibacteriaceae</taxon>
        <taxon>Propionibacterium</taxon>
    </lineage>
</organism>
<protein>
    <submittedName>
        <fullName evidence="1">Tocopherol cyclase</fullName>
    </submittedName>
</protein>
<dbReference type="GO" id="GO:0009976">
    <property type="term" value="F:tocopherol cyclase activity"/>
    <property type="evidence" value="ECO:0007669"/>
    <property type="project" value="InterPro"/>
</dbReference>
<dbReference type="Pfam" id="PF14249">
    <property type="entry name" value="Tocopherol_cycl"/>
    <property type="match status" value="1"/>
</dbReference>
<evidence type="ECO:0000313" key="1">
    <source>
        <dbReference type="EMBL" id="SER58176.1"/>
    </source>
</evidence>
<accession>A0A1H9QCB0</accession>
<evidence type="ECO:0000313" key="2">
    <source>
        <dbReference type="Proteomes" id="UP000198815"/>
    </source>
</evidence>
<reference evidence="1 2" key="1">
    <citation type="submission" date="2016-10" db="EMBL/GenBank/DDBJ databases">
        <authorList>
            <person name="de Groot N.N."/>
        </authorList>
    </citation>
    <scope>NUCLEOTIDE SEQUENCE [LARGE SCALE GENOMIC DNA]</scope>
    <source>
        <strain evidence="1 2">DSM 16859</strain>
    </source>
</reference>
<dbReference type="EMBL" id="FOGZ01000003">
    <property type="protein sequence ID" value="SER58176.1"/>
    <property type="molecule type" value="Genomic_DNA"/>
</dbReference>
<dbReference type="RefSeq" id="WP_091967330.1">
    <property type="nucleotide sequence ID" value="NZ_FOGZ01000003.1"/>
</dbReference>
<dbReference type="STRING" id="64702.SAMN05443377_10331"/>
<dbReference type="InterPro" id="IPR025893">
    <property type="entry name" value="Tocopherol_cyclase"/>
</dbReference>
<dbReference type="AlphaFoldDB" id="A0A1H9QCB0"/>
<dbReference type="OrthoDB" id="9772627at2"/>
<dbReference type="PANTHER" id="PTHR35309">
    <property type="match status" value="1"/>
</dbReference>
<proteinExistence type="predicted"/>
<keyword evidence="2" id="KW-1185">Reference proteome</keyword>